<comment type="function">
    <text evidence="8">Part of a membrane-bound complex that couples electron transfer with translocation of ions across the membrane.</text>
</comment>
<dbReference type="Gene3D" id="3.30.70.20">
    <property type="match status" value="1"/>
</dbReference>
<dbReference type="GO" id="GO:0005886">
    <property type="term" value="C:plasma membrane"/>
    <property type="evidence" value="ECO:0007669"/>
    <property type="project" value="UniProtKB-SubCell"/>
</dbReference>
<feature type="binding site" evidence="8">
    <location>
        <position position="407"/>
    </location>
    <ligand>
        <name>[4Fe-4S] cluster</name>
        <dbReference type="ChEBI" id="CHEBI:49883"/>
        <label>2</label>
    </ligand>
</feature>
<comment type="subcellular location">
    <subcellularLocation>
        <location evidence="8">Cell membrane</location>
        <topology evidence="8">Peripheral membrane protein</topology>
    </subcellularLocation>
</comment>
<keyword evidence="7 8" id="KW-0411">Iron-sulfur</keyword>
<evidence type="ECO:0000259" key="9">
    <source>
        <dbReference type="PROSITE" id="PS51379"/>
    </source>
</evidence>
<comment type="similarity">
    <text evidence="8">Belongs to the 4Fe4S bacterial-type ferredoxin family. RnfC subfamily.</text>
</comment>
<keyword evidence="5 8" id="KW-0249">Electron transport</keyword>
<dbReference type="InterPro" id="IPR026902">
    <property type="entry name" value="RnfC_N"/>
</dbReference>
<dbReference type="SUPFAM" id="SSF142019">
    <property type="entry name" value="Nqo1 FMN-binding domain-like"/>
    <property type="match status" value="1"/>
</dbReference>
<dbReference type="PROSITE" id="PS00198">
    <property type="entry name" value="4FE4S_FER_1"/>
    <property type="match status" value="1"/>
</dbReference>
<accession>A0A9D1GUF2</accession>
<dbReference type="GO" id="GO:0051539">
    <property type="term" value="F:4 iron, 4 sulfur cluster binding"/>
    <property type="evidence" value="ECO:0007669"/>
    <property type="project" value="UniProtKB-KW"/>
</dbReference>
<evidence type="ECO:0000256" key="2">
    <source>
        <dbReference type="ARBA" id="ARBA00022485"/>
    </source>
</evidence>
<feature type="domain" description="4Fe-4S ferredoxin-type" evidence="9">
    <location>
        <begin position="352"/>
        <end position="384"/>
    </location>
</feature>
<evidence type="ECO:0000256" key="7">
    <source>
        <dbReference type="ARBA" id="ARBA00023014"/>
    </source>
</evidence>
<sequence length="438" mass="46285">MRIFKLNGVHVPHRKNTAAMPAVKMPAPAEVAIPMSMHIGAPAIPTVKPGDKVCVGDIIGQANGFISSPIHASISGTVKKIEPMLTSSGSYVDSVVIESDGTMSVSESVCPPTVTSTEEFLTAVRDSGIVGLGGAGFPTTAKLSVKDLSKIEAVIVNGAECEPYITSDTRTMLDDAEWIKKGVSLLEKYLKVKKVIIGIENNKPECVAKMHEVFSGDSAVEVMALPAMYPQGGEKVLIYNTTGKVVPEGGLPIDVGTIVINCTTVASIAKYIETGMPLVSKCVTVDGSAVKEPKNVIAPIGTRLADLFAFCGGFKAEPKKVLYGGPMMGIAVPGTDVPILKNTNAVIALDEHDAKPKEHTPCINCGKCVDCCPLRLNPVAMAKAFARKDVGELEALKVNLCMECGCCAFICPTGQPLVERHRLSKALVKANKQKEAKK</sequence>
<feature type="binding site" evidence="8">
    <location>
        <position position="368"/>
    </location>
    <ligand>
        <name>[4Fe-4S] cluster</name>
        <dbReference type="ChEBI" id="CHEBI:49883"/>
        <label>1</label>
    </ligand>
</feature>
<feature type="binding site" evidence="8">
    <location>
        <position position="372"/>
    </location>
    <ligand>
        <name>[4Fe-4S] cluster</name>
        <dbReference type="ChEBI" id="CHEBI:49883"/>
        <label>2</label>
    </ligand>
</feature>
<keyword evidence="6 8" id="KW-0408">Iron</keyword>
<dbReference type="InterPro" id="IPR037225">
    <property type="entry name" value="Nuo51_FMN-bd_sf"/>
</dbReference>
<feature type="domain" description="4Fe-4S ferredoxin-type" evidence="9">
    <location>
        <begin position="391"/>
        <end position="421"/>
    </location>
</feature>
<reference evidence="10" key="1">
    <citation type="submission" date="2020-10" db="EMBL/GenBank/DDBJ databases">
        <authorList>
            <person name="Gilroy R."/>
        </authorList>
    </citation>
    <scope>NUCLEOTIDE SEQUENCE</scope>
    <source>
        <strain evidence="10">CHK33-4379</strain>
    </source>
</reference>
<dbReference type="AlphaFoldDB" id="A0A9D1GUF2"/>
<dbReference type="Gene3D" id="3.40.50.11540">
    <property type="entry name" value="NADH-ubiquinone oxidoreductase 51kDa subunit"/>
    <property type="match status" value="1"/>
</dbReference>
<evidence type="ECO:0000313" key="10">
    <source>
        <dbReference type="EMBL" id="HIT58660.1"/>
    </source>
</evidence>
<feature type="binding site" evidence="8">
    <location>
        <position position="365"/>
    </location>
    <ligand>
        <name>[4Fe-4S] cluster</name>
        <dbReference type="ChEBI" id="CHEBI:49883"/>
        <label>1</label>
    </ligand>
</feature>
<dbReference type="PANTHER" id="PTHR43034">
    <property type="entry name" value="ION-TRANSLOCATING OXIDOREDUCTASE COMPLEX SUBUNIT C"/>
    <property type="match status" value="1"/>
</dbReference>
<dbReference type="SUPFAM" id="SSF46548">
    <property type="entry name" value="alpha-helical ferredoxin"/>
    <property type="match status" value="1"/>
</dbReference>
<protein>
    <recommendedName>
        <fullName evidence="8">Ion-translocating oxidoreductase complex subunit C</fullName>
        <ecNumber evidence="8">7.-.-.-</ecNumber>
    </recommendedName>
    <alternativeName>
        <fullName evidence="8">Rnf electron transport complex subunit C</fullName>
    </alternativeName>
</protein>
<dbReference type="Pfam" id="PF01512">
    <property type="entry name" value="Complex1_51K"/>
    <property type="match status" value="1"/>
</dbReference>
<evidence type="ECO:0000256" key="4">
    <source>
        <dbReference type="ARBA" id="ARBA00022737"/>
    </source>
</evidence>
<evidence type="ECO:0000313" key="11">
    <source>
        <dbReference type="Proteomes" id="UP000824136"/>
    </source>
</evidence>
<dbReference type="GO" id="GO:0009055">
    <property type="term" value="F:electron transfer activity"/>
    <property type="evidence" value="ECO:0007669"/>
    <property type="project" value="InterPro"/>
</dbReference>
<comment type="subunit">
    <text evidence="8">The complex is composed of six subunits: RnfA, RnfB, RnfC, RnfD, RnfE and RnfG.</text>
</comment>
<evidence type="ECO:0000256" key="3">
    <source>
        <dbReference type="ARBA" id="ARBA00022723"/>
    </source>
</evidence>
<name>A0A9D1GUF2_9FIRM</name>
<feature type="binding site" evidence="8">
    <location>
        <position position="401"/>
    </location>
    <ligand>
        <name>[4Fe-4S] cluster</name>
        <dbReference type="ChEBI" id="CHEBI:49883"/>
        <label>2</label>
    </ligand>
</feature>
<evidence type="ECO:0000256" key="5">
    <source>
        <dbReference type="ARBA" id="ARBA00022982"/>
    </source>
</evidence>
<dbReference type="PANTHER" id="PTHR43034:SF2">
    <property type="entry name" value="ION-TRANSLOCATING OXIDOREDUCTASE COMPLEX SUBUNIT C"/>
    <property type="match status" value="1"/>
</dbReference>
<keyword evidence="3 8" id="KW-0479">Metal-binding</keyword>
<feature type="binding site" evidence="8">
    <location>
        <position position="404"/>
    </location>
    <ligand>
        <name>[4Fe-4S] cluster</name>
        <dbReference type="ChEBI" id="CHEBI:49883"/>
        <label>2</label>
    </ligand>
</feature>
<proteinExistence type="inferred from homology"/>
<feature type="binding site" evidence="8">
    <location>
        <position position="362"/>
    </location>
    <ligand>
        <name>[4Fe-4S] cluster</name>
        <dbReference type="ChEBI" id="CHEBI:49883"/>
        <label>1</label>
    </ligand>
</feature>
<dbReference type="GO" id="GO:0046872">
    <property type="term" value="F:metal ion binding"/>
    <property type="evidence" value="ECO:0007669"/>
    <property type="project" value="UniProtKB-KW"/>
</dbReference>
<comment type="cofactor">
    <cofactor evidence="8">
        <name>[4Fe-4S] cluster</name>
        <dbReference type="ChEBI" id="CHEBI:49883"/>
    </cofactor>
    <text evidence="8">Binds 2 [4Fe-4S] clusters per subunit.</text>
</comment>
<evidence type="ECO:0000256" key="6">
    <source>
        <dbReference type="ARBA" id="ARBA00023004"/>
    </source>
</evidence>
<dbReference type="PROSITE" id="PS51379">
    <property type="entry name" value="4FE4S_FER_2"/>
    <property type="match status" value="2"/>
</dbReference>
<keyword evidence="8" id="KW-1003">Cell membrane</keyword>
<comment type="caution">
    <text evidence="10">The sequence shown here is derived from an EMBL/GenBank/DDBJ whole genome shotgun (WGS) entry which is preliminary data.</text>
</comment>
<reference evidence="10" key="2">
    <citation type="journal article" date="2021" name="PeerJ">
        <title>Extensive microbial diversity within the chicken gut microbiome revealed by metagenomics and culture.</title>
        <authorList>
            <person name="Gilroy R."/>
            <person name="Ravi A."/>
            <person name="Getino M."/>
            <person name="Pursley I."/>
            <person name="Horton D.L."/>
            <person name="Alikhan N.F."/>
            <person name="Baker D."/>
            <person name="Gharbi K."/>
            <person name="Hall N."/>
            <person name="Watson M."/>
            <person name="Adriaenssens E.M."/>
            <person name="Foster-Nyarko E."/>
            <person name="Jarju S."/>
            <person name="Secka A."/>
            <person name="Antonio M."/>
            <person name="Oren A."/>
            <person name="Chaudhuri R.R."/>
            <person name="La Ragione R."/>
            <person name="Hildebrand F."/>
            <person name="Pallen M.J."/>
        </authorList>
    </citation>
    <scope>NUCLEOTIDE SEQUENCE</scope>
    <source>
        <strain evidence="10">CHK33-4379</strain>
    </source>
</reference>
<keyword evidence="4 8" id="KW-0677">Repeat</keyword>
<gene>
    <name evidence="10" type="primary">rsxC</name>
    <name evidence="8" type="synonym">rnfC</name>
    <name evidence="10" type="ORF">IAC39_02960</name>
</gene>
<dbReference type="InterPro" id="IPR019554">
    <property type="entry name" value="Soluble_ligand-bd"/>
</dbReference>
<dbReference type="NCBIfam" id="TIGR01945">
    <property type="entry name" value="rnfC"/>
    <property type="match status" value="1"/>
</dbReference>
<dbReference type="Proteomes" id="UP000824136">
    <property type="component" value="Unassembled WGS sequence"/>
</dbReference>
<dbReference type="GO" id="GO:0022900">
    <property type="term" value="P:electron transport chain"/>
    <property type="evidence" value="ECO:0007669"/>
    <property type="project" value="UniProtKB-UniRule"/>
</dbReference>
<keyword evidence="8" id="KW-0472">Membrane</keyword>
<organism evidence="10 11">
    <name type="scientific">Candidatus Faeciplasma pullistercoris</name>
    <dbReference type="NCBI Taxonomy" id="2840800"/>
    <lineage>
        <taxon>Bacteria</taxon>
        <taxon>Bacillati</taxon>
        <taxon>Bacillota</taxon>
        <taxon>Clostridia</taxon>
        <taxon>Eubacteriales</taxon>
        <taxon>Oscillospiraceae</taxon>
        <taxon>Oscillospiraceae incertae sedis</taxon>
        <taxon>Candidatus Faeciplasma</taxon>
    </lineage>
</organism>
<feature type="binding site" evidence="8">
    <location>
        <position position="411"/>
    </location>
    <ligand>
        <name>[4Fe-4S] cluster</name>
        <dbReference type="ChEBI" id="CHEBI:49883"/>
        <label>1</label>
    </ligand>
</feature>
<dbReference type="Pfam" id="PF10531">
    <property type="entry name" value="SLBB"/>
    <property type="match status" value="1"/>
</dbReference>
<dbReference type="Pfam" id="PF13375">
    <property type="entry name" value="RnfC_N"/>
    <property type="match status" value="1"/>
</dbReference>
<dbReference type="NCBIfam" id="NF003454">
    <property type="entry name" value="PRK05035.1"/>
    <property type="match status" value="1"/>
</dbReference>
<dbReference type="InterPro" id="IPR017896">
    <property type="entry name" value="4Fe4S_Fe-S-bd"/>
</dbReference>
<dbReference type="HAMAP" id="MF_00461">
    <property type="entry name" value="RsxC_RnfC"/>
    <property type="match status" value="1"/>
</dbReference>
<dbReference type="InterPro" id="IPR010208">
    <property type="entry name" value="Ion_transpt_RnfC/RsxC"/>
</dbReference>
<dbReference type="EC" id="7.-.-.-" evidence="8"/>
<keyword evidence="1 8" id="KW-0813">Transport</keyword>
<evidence type="ECO:0000256" key="8">
    <source>
        <dbReference type="HAMAP-Rule" id="MF_00461"/>
    </source>
</evidence>
<evidence type="ECO:0000256" key="1">
    <source>
        <dbReference type="ARBA" id="ARBA00022448"/>
    </source>
</evidence>
<dbReference type="InterPro" id="IPR017900">
    <property type="entry name" value="4Fe4S_Fe_S_CS"/>
</dbReference>
<dbReference type="EMBL" id="DVLL01000012">
    <property type="protein sequence ID" value="HIT58660.1"/>
    <property type="molecule type" value="Genomic_DNA"/>
</dbReference>
<keyword evidence="2 8" id="KW-0004">4Fe-4S</keyword>
<keyword evidence="8" id="KW-1278">Translocase</keyword>
<dbReference type="InterPro" id="IPR011538">
    <property type="entry name" value="Nuo51_FMN-bd"/>
</dbReference>